<organism evidence="3">
    <name type="scientific">Oryza nivara</name>
    <name type="common">Indian wild rice</name>
    <name type="synonym">Oryza sativa f. spontanea</name>
    <dbReference type="NCBI Taxonomy" id="4536"/>
    <lineage>
        <taxon>Eukaryota</taxon>
        <taxon>Viridiplantae</taxon>
        <taxon>Streptophyta</taxon>
        <taxon>Embryophyta</taxon>
        <taxon>Tracheophyta</taxon>
        <taxon>Spermatophyta</taxon>
        <taxon>Magnoliopsida</taxon>
        <taxon>Liliopsida</taxon>
        <taxon>Poales</taxon>
        <taxon>Poaceae</taxon>
        <taxon>BOP clade</taxon>
        <taxon>Oryzoideae</taxon>
        <taxon>Oryzeae</taxon>
        <taxon>Oryzinae</taxon>
        <taxon>Oryza</taxon>
    </lineage>
</organism>
<feature type="transmembrane region" description="Helical" evidence="2">
    <location>
        <begin position="64"/>
        <end position="83"/>
    </location>
</feature>
<dbReference type="Gramene" id="ONIVA08G02030.1">
    <property type="protein sequence ID" value="ONIVA08G02030.1"/>
    <property type="gene ID" value="ONIVA08G02030"/>
</dbReference>
<dbReference type="HOGENOM" id="CLU_1067048_0_0_1"/>
<evidence type="ECO:0000256" key="2">
    <source>
        <dbReference type="SAM" id="Phobius"/>
    </source>
</evidence>
<keyword evidence="2" id="KW-0472">Membrane</keyword>
<reference evidence="3" key="1">
    <citation type="submission" date="2015-04" db="UniProtKB">
        <authorList>
            <consortium name="EnsemblPlants"/>
        </authorList>
    </citation>
    <scope>IDENTIFICATION</scope>
    <source>
        <strain evidence="3">SL10</strain>
    </source>
</reference>
<feature type="region of interest" description="Disordered" evidence="1">
    <location>
        <begin position="181"/>
        <end position="233"/>
    </location>
</feature>
<evidence type="ECO:0000256" key="1">
    <source>
        <dbReference type="SAM" id="MobiDB-lite"/>
    </source>
</evidence>
<protein>
    <submittedName>
        <fullName evidence="3">Uncharacterized protein</fullName>
    </submittedName>
</protein>
<dbReference type="Proteomes" id="UP000006591">
    <property type="component" value="Chromosome 8"/>
</dbReference>
<proteinExistence type="predicted"/>
<dbReference type="eggNOG" id="ENOG502R6YF">
    <property type="taxonomic scope" value="Eukaryota"/>
</dbReference>
<keyword evidence="2" id="KW-0812">Transmembrane</keyword>
<dbReference type="AlphaFoldDB" id="A0A0E0I6X6"/>
<keyword evidence="2" id="KW-1133">Transmembrane helix</keyword>
<name>A0A0E0I6X6_ORYNI</name>
<reference evidence="3" key="2">
    <citation type="submission" date="2018-04" db="EMBL/GenBank/DDBJ databases">
        <title>OnivRS2 (Oryza nivara Reference Sequence Version 2).</title>
        <authorList>
            <person name="Zhang J."/>
            <person name="Kudrna D."/>
            <person name="Lee S."/>
            <person name="Talag J."/>
            <person name="Rajasekar S."/>
            <person name="Welchert J."/>
            <person name="Hsing Y.-I."/>
            <person name="Wing R.A."/>
        </authorList>
    </citation>
    <scope>NUCLEOTIDE SEQUENCE [LARGE SCALE GENOMIC DNA]</scope>
    <source>
        <strain evidence="3">SL10</strain>
    </source>
</reference>
<evidence type="ECO:0000313" key="4">
    <source>
        <dbReference type="Proteomes" id="UP000006591"/>
    </source>
</evidence>
<keyword evidence="4" id="KW-1185">Reference proteome</keyword>
<evidence type="ECO:0000313" key="3">
    <source>
        <dbReference type="EnsemblPlants" id="ONIVA08G02030.1"/>
    </source>
</evidence>
<dbReference type="EnsemblPlants" id="ONIVA08G02030.1">
    <property type="protein sequence ID" value="ONIVA08G02030.1"/>
    <property type="gene ID" value="ONIVA08G02030"/>
</dbReference>
<accession>A0A0E0I6X6</accession>
<sequence length="261" mass="27222">MGEKRKRKERLSPAVFRQIAGGWRVGCHTEVEHVAPVGRRRLVQVEVAVVLGGPRRVARVEPRLVAALAAATAVPATSAGYFATLKSFKTRIPLLWTERNVSAWEKAELVLAGGGRRARGGRLRCVEEGDGAEGGGQLGDEVEVGSGGDDASQGGDDVYGGIDGGRRMAALATCSVCARSPPPTVTAEEDRAGNTPSTLSPIFIPASTPPSSSPVAAGNPPPRARSPQPRSLACSWPAAGEHWLPLPSLPSSLSTIGVLWS</sequence>